<protein>
    <submittedName>
        <fullName evidence="1">Uncharacterized protein</fullName>
    </submittedName>
</protein>
<accession>A0A423T2L0</accession>
<reference evidence="1 2" key="2">
    <citation type="submission" date="2019-01" db="EMBL/GenBank/DDBJ databases">
        <title>The decoding of complex shrimp genome reveals the adaptation for benthos swimmer, frequently molting mechanism and breeding impact on genome.</title>
        <authorList>
            <person name="Sun Y."/>
            <person name="Gao Y."/>
            <person name="Yu Y."/>
        </authorList>
    </citation>
    <scope>NUCLEOTIDE SEQUENCE [LARGE SCALE GENOMIC DNA]</scope>
    <source>
        <tissue evidence="1">Muscle</tissue>
    </source>
</reference>
<gene>
    <name evidence="1" type="ORF">C7M84_011227</name>
</gene>
<keyword evidence="2" id="KW-1185">Reference proteome</keyword>
<evidence type="ECO:0000313" key="2">
    <source>
        <dbReference type="Proteomes" id="UP000283509"/>
    </source>
</evidence>
<dbReference type="Proteomes" id="UP000283509">
    <property type="component" value="Unassembled WGS sequence"/>
</dbReference>
<sequence length="594" mass="64881">MPCSSCAFRSLLTISYLSSHLSFIPSISLASLPHTVALLFTFPTLAELSLSFPLSHYSISSFIPSFSYLFFIIRSLYSTLALLRHIHSLSPLSTQFLLSIVPSCVRARLLHYPSPVTATPLHSLSRSLFSPFLLLSTYTLLHSHFSIVYSFISLSRSLSSHSFSRLKNIFQSPLILASHSCRPPLRSALLHSLSRISYLFTPSPCSLSLDSPLCSSSISIPNLSSPLSPIPSSLFRSLLNFSLIFACLLSSFPSTRTTHSHPKSRALSVISNLSLISLSSLSLNPHLCARFSRISLSRLALSHFPLCCSLTLLSRLKLYLTQIPFSSPALVQNSISLVRSLSSFPSSRFAFSLFPLSFALSQFPMIRYTHPLEFPPLTALSLSISLSSRLAPSHSPVSLVYCLSYFPLSATLPLAAASDSLSPPSITLAHSHSTLSDTLVASSFPKTSPRTRTLPLNSSLPALSLFSLLSQISLLSLIPSLARLSLMSLLLGHSNSLSRSLYHSLSYVSLVVNSLHTFYARALYILLNGPSRSTSVFISLSRSVSSRSLSRLALSLPFSRRRLLSQIPSLTRSLSQIPFLSASLSFIPLLPLAL</sequence>
<organism evidence="1 2">
    <name type="scientific">Penaeus vannamei</name>
    <name type="common">Whiteleg shrimp</name>
    <name type="synonym">Litopenaeus vannamei</name>
    <dbReference type="NCBI Taxonomy" id="6689"/>
    <lineage>
        <taxon>Eukaryota</taxon>
        <taxon>Metazoa</taxon>
        <taxon>Ecdysozoa</taxon>
        <taxon>Arthropoda</taxon>
        <taxon>Crustacea</taxon>
        <taxon>Multicrustacea</taxon>
        <taxon>Malacostraca</taxon>
        <taxon>Eumalacostraca</taxon>
        <taxon>Eucarida</taxon>
        <taxon>Decapoda</taxon>
        <taxon>Dendrobranchiata</taxon>
        <taxon>Penaeoidea</taxon>
        <taxon>Penaeidae</taxon>
        <taxon>Penaeus</taxon>
    </lineage>
</organism>
<name>A0A423T2L0_PENVA</name>
<dbReference type="EMBL" id="QCYY01002418">
    <property type="protein sequence ID" value="ROT70498.1"/>
    <property type="molecule type" value="Genomic_DNA"/>
</dbReference>
<reference evidence="1 2" key="1">
    <citation type="submission" date="2018-04" db="EMBL/GenBank/DDBJ databases">
        <authorList>
            <person name="Zhang X."/>
            <person name="Yuan J."/>
            <person name="Li F."/>
            <person name="Xiang J."/>
        </authorList>
    </citation>
    <scope>NUCLEOTIDE SEQUENCE [LARGE SCALE GENOMIC DNA]</scope>
    <source>
        <tissue evidence="1">Muscle</tissue>
    </source>
</reference>
<dbReference type="AlphaFoldDB" id="A0A423T2L0"/>
<evidence type="ECO:0000313" key="1">
    <source>
        <dbReference type="EMBL" id="ROT70498.1"/>
    </source>
</evidence>
<comment type="caution">
    <text evidence="1">The sequence shown here is derived from an EMBL/GenBank/DDBJ whole genome shotgun (WGS) entry which is preliminary data.</text>
</comment>
<proteinExistence type="predicted"/>